<accession>A0ABT7U5Z8</accession>
<organism evidence="3 4">
    <name type="scientific">Bacteroides eggerthii</name>
    <dbReference type="NCBI Taxonomy" id="28111"/>
    <lineage>
        <taxon>Bacteria</taxon>
        <taxon>Pseudomonadati</taxon>
        <taxon>Bacteroidota</taxon>
        <taxon>Bacteroidia</taxon>
        <taxon>Bacteroidales</taxon>
        <taxon>Bacteroidaceae</taxon>
        <taxon>Bacteroides</taxon>
    </lineage>
</organism>
<dbReference type="InterPro" id="IPR009362">
    <property type="entry name" value="YhcG_C"/>
</dbReference>
<keyword evidence="4" id="KW-1185">Reference proteome</keyword>
<dbReference type="Pfam" id="PF06250">
    <property type="entry name" value="YhcG_C"/>
    <property type="match status" value="1"/>
</dbReference>
<dbReference type="InterPro" id="IPR011856">
    <property type="entry name" value="tRNA_endonuc-like_dom_sf"/>
</dbReference>
<reference evidence="3 4" key="1">
    <citation type="submission" date="2023-06" db="EMBL/GenBank/DDBJ databases">
        <authorList>
            <person name="Zeman M."/>
            <person name="Kubasova T."/>
            <person name="Jahodarova E."/>
            <person name="Nykrynova M."/>
            <person name="Rychlik I."/>
        </authorList>
    </citation>
    <scope>NUCLEOTIDE SEQUENCE [LARGE SCALE GENOMIC DNA]</scope>
    <source>
        <strain evidence="3 4">ET4</strain>
    </source>
</reference>
<reference evidence="4" key="2">
    <citation type="submission" date="2023-07" db="EMBL/GenBank/DDBJ databases">
        <title>Identification and characterization of horizontal gene transfer across gut microbiota members of farm animals based on homology search.</title>
        <authorList>
            <person name="Schwarzerova J."/>
            <person name="Nykrynova M."/>
            <person name="Jureckova K."/>
            <person name="Cejkova D."/>
            <person name="Rychlik I."/>
        </authorList>
    </citation>
    <scope>NUCLEOTIDE SEQUENCE [LARGE SCALE GENOMIC DNA]</scope>
    <source>
        <strain evidence="4">ET4</strain>
    </source>
</reference>
<dbReference type="Pfam" id="PF17761">
    <property type="entry name" value="DUF1016_N"/>
    <property type="match status" value="1"/>
</dbReference>
<dbReference type="PANTHER" id="PTHR30547">
    <property type="entry name" value="UNCHARACTERIZED PROTEIN YHCG-RELATED"/>
    <property type="match status" value="1"/>
</dbReference>
<sequence>MSDLQTYAKAVRVIKEAILRSQYRAASSANKEQLSLYYGIGCYVSKNSREGFWGKGAIESISQQLQKELPGLRGFSASNIKNMRSFYEEWSPVINRQPMADENKTLTAVSDSELNEQMLLIEIRQPMADEFNWADFVAIGFSHHIEIITKAKSLEARLFYIHESATRFWNKYVLRDYLKADLYNHRGTLPNNFTATMPSTKQALKAVNAFKDEYLLDFINVEELDTQDEDLNERVLEKSIVDNIKRFILTFGQDFIFVGNQYRLEVSGEEMFVDLLFFNRELNSLVAVELKSGKFRSSYLGQLSTYLSALDTYVRKPHENPAIGILLCRDMNQSFVEFAIRDYDKPMGVATYRATKDMPERLRNALPDIEELKKLLYKNADKRK</sequence>
<dbReference type="InterPro" id="IPR041527">
    <property type="entry name" value="YhcG_N"/>
</dbReference>
<evidence type="ECO:0000259" key="1">
    <source>
        <dbReference type="Pfam" id="PF06250"/>
    </source>
</evidence>
<dbReference type="InterPro" id="IPR053148">
    <property type="entry name" value="PD-DEXK-like_domain"/>
</dbReference>
<evidence type="ECO:0000313" key="4">
    <source>
        <dbReference type="Proteomes" id="UP001228403"/>
    </source>
</evidence>
<protein>
    <submittedName>
        <fullName evidence="3">PDDEXK nuclease domain-containing protein</fullName>
    </submittedName>
</protein>
<evidence type="ECO:0000313" key="3">
    <source>
        <dbReference type="EMBL" id="MDM8145924.1"/>
    </source>
</evidence>
<gene>
    <name evidence="3" type="ORF">QUW02_08325</name>
</gene>
<feature type="domain" description="YhcG PDDEXK nuclease" evidence="1">
    <location>
        <begin position="209"/>
        <end position="367"/>
    </location>
</feature>
<evidence type="ECO:0000259" key="2">
    <source>
        <dbReference type="Pfam" id="PF17761"/>
    </source>
</evidence>
<dbReference type="Gene3D" id="3.40.1350.10">
    <property type="match status" value="1"/>
</dbReference>
<dbReference type="EMBL" id="JAUDCF010000018">
    <property type="protein sequence ID" value="MDM8145924.1"/>
    <property type="molecule type" value="Genomic_DNA"/>
</dbReference>
<dbReference type="PANTHER" id="PTHR30547:SF0">
    <property type="entry name" value="BLR8175 PROTEIN"/>
    <property type="match status" value="1"/>
</dbReference>
<feature type="domain" description="YhcG N-terminal" evidence="2">
    <location>
        <begin position="14"/>
        <end position="184"/>
    </location>
</feature>
<proteinExistence type="predicted"/>
<dbReference type="Proteomes" id="UP001228403">
    <property type="component" value="Unassembled WGS sequence"/>
</dbReference>
<comment type="caution">
    <text evidence="3">The sequence shown here is derived from an EMBL/GenBank/DDBJ whole genome shotgun (WGS) entry which is preliminary data.</text>
</comment>
<name>A0ABT7U5Z8_9BACE</name>